<feature type="region of interest" description="Disordered" evidence="1">
    <location>
        <begin position="1"/>
        <end position="48"/>
    </location>
</feature>
<reference evidence="2" key="2">
    <citation type="submission" date="2023-06" db="EMBL/GenBank/DDBJ databases">
        <authorList>
            <consortium name="Lawrence Berkeley National Laboratory"/>
            <person name="Haridas S."/>
            <person name="Hensen N."/>
            <person name="Bonometti L."/>
            <person name="Westerberg I."/>
            <person name="Brannstrom I.O."/>
            <person name="Guillou S."/>
            <person name="Cros-Aarteil S."/>
            <person name="Calhoun S."/>
            <person name="Kuo A."/>
            <person name="Mondo S."/>
            <person name="Pangilinan J."/>
            <person name="Riley R."/>
            <person name="Labutti K."/>
            <person name="Andreopoulos B."/>
            <person name="Lipzen A."/>
            <person name="Chen C."/>
            <person name="Yanf M."/>
            <person name="Daum C."/>
            <person name="Ng V."/>
            <person name="Clum A."/>
            <person name="Steindorff A."/>
            <person name="Ohm R."/>
            <person name="Martin F."/>
            <person name="Silar P."/>
            <person name="Natvig D."/>
            <person name="Lalanne C."/>
            <person name="Gautier V."/>
            <person name="Ament-Velasquez S.L."/>
            <person name="Kruys A."/>
            <person name="Hutchinson M.I."/>
            <person name="Powell A.J."/>
            <person name="Barry K."/>
            <person name="Miller A.N."/>
            <person name="Grigoriev I.V."/>
            <person name="Debuchy R."/>
            <person name="Gladieux P."/>
            <person name="Thoren M.H."/>
            <person name="Johannesson H."/>
        </authorList>
    </citation>
    <scope>NUCLEOTIDE SEQUENCE</scope>
    <source>
        <strain evidence="2">CBS 955.72</strain>
    </source>
</reference>
<evidence type="ECO:0000313" key="3">
    <source>
        <dbReference type="Proteomes" id="UP001275084"/>
    </source>
</evidence>
<feature type="region of interest" description="Disordered" evidence="1">
    <location>
        <begin position="65"/>
        <end position="105"/>
    </location>
</feature>
<feature type="compositionally biased region" description="Polar residues" evidence="1">
    <location>
        <begin position="22"/>
        <end position="39"/>
    </location>
</feature>
<name>A0AAJ0MBD3_9PEZI</name>
<comment type="caution">
    <text evidence="2">The sequence shown here is derived from an EMBL/GenBank/DDBJ whole genome shotgun (WGS) entry which is preliminary data.</text>
</comment>
<evidence type="ECO:0000256" key="1">
    <source>
        <dbReference type="SAM" id="MobiDB-lite"/>
    </source>
</evidence>
<organism evidence="2 3">
    <name type="scientific">Lasiosphaeria hispida</name>
    <dbReference type="NCBI Taxonomy" id="260671"/>
    <lineage>
        <taxon>Eukaryota</taxon>
        <taxon>Fungi</taxon>
        <taxon>Dikarya</taxon>
        <taxon>Ascomycota</taxon>
        <taxon>Pezizomycotina</taxon>
        <taxon>Sordariomycetes</taxon>
        <taxon>Sordariomycetidae</taxon>
        <taxon>Sordariales</taxon>
        <taxon>Lasiosphaeriaceae</taxon>
        <taxon>Lasiosphaeria</taxon>
    </lineage>
</organism>
<gene>
    <name evidence="2" type="ORF">B0T25DRAFT_295282</name>
</gene>
<evidence type="ECO:0000313" key="2">
    <source>
        <dbReference type="EMBL" id="KAK3347150.1"/>
    </source>
</evidence>
<dbReference type="EMBL" id="JAUIQD010000006">
    <property type="protein sequence ID" value="KAK3347150.1"/>
    <property type="molecule type" value="Genomic_DNA"/>
</dbReference>
<dbReference type="Proteomes" id="UP001275084">
    <property type="component" value="Unassembled WGS sequence"/>
</dbReference>
<sequence>MSKDLSDPGVRAGQTPALVPRQASSTHPGMRISQSSQDPGTLRATERTCRASGAKSTIFRCLSRAGTPCPTQPRGRSRLGRPSSLVEGGGTPTLAEPGRTTERQHRRTNCRGVNGLSGSGVGIQRSTAVPEQARACVEQGRAVLFLSSFASAPALSVLFDNCRLWTNCGQKGGTDVAEVCSWDACSRHHGWRESGEKIRGRANPAGRHGQVSGMVAPATMRECAQHAKDRRQGGTNRKAPGGKRGEGHEL</sequence>
<dbReference type="AlphaFoldDB" id="A0AAJ0MBD3"/>
<protein>
    <submittedName>
        <fullName evidence="2">Uncharacterized protein</fullName>
    </submittedName>
</protein>
<feature type="region of interest" description="Disordered" evidence="1">
    <location>
        <begin position="224"/>
        <end position="250"/>
    </location>
</feature>
<accession>A0AAJ0MBD3</accession>
<proteinExistence type="predicted"/>
<keyword evidence="3" id="KW-1185">Reference proteome</keyword>
<reference evidence="2" key="1">
    <citation type="journal article" date="2023" name="Mol. Phylogenet. Evol.">
        <title>Genome-scale phylogeny and comparative genomics of the fungal order Sordariales.</title>
        <authorList>
            <person name="Hensen N."/>
            <person name="Bonometti L."/>
            <person name="Westerberg I."/>
            <person name="Brannstrom I.O."/>
            <person name="Guillou S."/>
            <person name="Cros-Aarteil S."/>
            <person name="Calhoun S."/>
            <person name="Haridas S."/>
            <person name="Kuo A."/>
            <person name="Mondo S."/>
            <person name="Pangilinan J."/>
            <person name="Riley R."/>
            <person name="LaButti K."/>
            <person name="Andreopoulos B."/>
            <person name="Lipzen A."/>
            <person name="Chen C."/>
            <person name="Yan M."/>
            <person name="Daum C."/>
            <person name="Ng V."/>
            <person name="Clum A."/>
            <person name="Steindorff A."/>
            <person name="Ohm R.A."/>
            <person name="Martin F."/>
            <person name="Silar P."/>
            <person name="Natvig D.O."/>
            <person name="Lalanne C."/>
            <person name="Gautier V."/>
            <person name="Ament-Velasquez S.L."/>
            <person name="Kruys A."/>
            <person name="Hutchinson M.I."/>
            <person name="Powell A.J."/>
            <person name="Barry K."/>
            <person name="Miller A.N."/>
            <person name="Grigoriev I.V."/>
            <person name="Debuchy R."/>
            <person name="Gladieux P."/>
            <person name="Hiltunen Thoren M."/>
            <person name="Johannesson H."/>
        </authorList>
    </citation>
    <scope>NUCLEOTIDE SEQUENCE</scope>
    <source>
        <strain evidence="2">CBS 955.72</strain>
    </source>
</reference>